<evidence type="ECO:0000256" key="2">
    <source>
        <dbReference type="ARBA" id="ARBA00022741"/>
    </source>
</evidence>
<dbReference type="EMBL" id="DSEC01000410">
    <property type="protein sequence ID" value="HER43960.1"/>
    <property type="molecule type" value="Genomic_DNA"/>
</dbReference>
<dbReference type="InterPro" id="IPR027417">
    <property type="entry name" value="P-loop_NTPase"/>
</dbReference>
<comment type="caution">
    <text evidence="5">The sequence shown here is derived from an EMBL/GenBank/DDBJ whole genome shotgun (WGS) entry which is preliminary data.</text>
</comment>
<dbReference type="AlphaFoldDB" id="A0A7V2AVB8"/>
<dbReference type="GO" id="GO:0016887">
    <property type="term" value="F:ATP hydrolysis activity"/>
    <property type="evidence" value="ECO:0007669"/>
    <property type="project" value="InterPro"/>
</dbReference>
<dbReference type="SMART" id="SM00382">
    <property type="entry name" value="AAA"/>
    <property type="match status" value="1"/>
</dbReference>
<reference evidence="5" key="1">
    <citation type="journal article" date="2020" name="mSystems">
        <title>Genome- and Community-Level Interaction Insights into Carbon Utilization and Element Cycling Functions of Hydrothermarchaeota in Hydrothermal Sediment.</title>
        <authorList>
            <person name="Zhou Z."/>
            <person name="Liu Y."/>
            <person name="Xu W."/>
            <person name="Pan J."/>
            <person name="Luo Z.H."/>
            <person name="Li M."/>
        </authorList>
    </citation>
    <scope>NUCLEOTIDE SEQUENCE [LARGE SCALE GENOMIC DNA]</scope>
    <source>
        <strain evidence="5">SpSt-1233</strain>
    </source>
</reference>
<dbReference type="Proteomes" id="UP000886069">
    <property type="component" value="Unassembled WGS sequence"/>
</dbReference>
<dbReference type="InterPro" id="IPR003593">
    <property type="entry name" value="AAA+_ATPase"/>
</dbReference>
<dbReference type="SUPFAM" id="SSF52540">
    <property type="entry name" value="P-loop containing nucleoside triphosphate hydrolases"/>
    <property type="match status" value="1"/>
</dbReference>
<dbReference type="InterPro" id="IPR003439">
    <property type="entry name" value="ABC_transporter-like_ATP-bd"/>
</dbReference>
<dbReference type="PANTHER" id="PTHR43023">
    <property type="entry name" value="PROTEIN TRIGALACTOSYLDIACYLGLYCEROL 3, CHLOROPLASTIC"/>
    <property type="match status" value="1"/>
</dbReference>
<protein>
    <submittedName>
        <fullName evidence="5">ABC transporter ATP-binding protein</fullName>
    </submittedName>
</protein>
<dbReference type="PANTHER" id="PTHR43023:SF6">
    <property type="entry name" value="INTERMEMBRANE PHOSPHOLIPID TRANSPORT SYSTEM ATP-BINDING PROTEIN MLAF"/>
    <property type="match status" value="1"/>
</dbReference>
<evidence type="ECO:0000256" key="3">
    <source>
        <dbReference type="ARBA" id="ARBA00022840"/>
    </source>
</evidence>
<proteinExistence type="predicted"/>
<accession>A0A7V2AVB8</accession>
<dbReference type="GO" id="GO:0005524">
    <property type="term" value="F:ATP binding"/>
    <property type="evidence" value="ECO:0007669"/>
    <property type="project" value="UniProtKB-KW"/>
</dbReference>
<evidence type="ECO:0000256" key="1">
    <source>
        <dbReference type="ARBA" id="ARBA00022448"/>
    </source>
</evidence>
<gene>
    <name evidence="5" type="ORF">ENO08_05825</name>
</gene>
<evidence type="ECO:0000259" key="4">
    <source>
        <dbReference type="PROSITE" id="PS50893"/>
    </source>
</evidence>
<feature type="domain" description="ABC transporter" evidence="4">
    <location>
        <begin position="2"/>
        <end position="238"/>
    </location>
</feature>
<sequence>MISVRGLKKSFNRHVVFDGLDLDIGKGETCVVIGRSGCGKSVLLKHLTGLMKPDHGQILFRNEDITEFNRKKLFQMRMHFGMLFQSSALFDSMSVGENVALPLRKHTEMGEEEIMAAACEKLKLVGLTDVFDQMPAEMSGGMKKRIGLARAVVMNPSVVLYDEPTTGLDPIMAAAINDLIRGLQRELEITSVVVTHDMKSAYEVGDHIAMLHEGRIIFSGTPEEVRSAQVPIVRQFVEGRAEGPIRAV</sequence>
<keyword evidence="1" id="KW-0813">Transport</keyword>
<keyword evidence="3 5" id="KW-0067">ATP-binding</keyword>
<keyword evidence="2" id="KW-0547">Nucleotide-binding</keyword>
<evidence type="ECO:0000313" key="5">
    <source>
        <dbReference type="EMBL" id="HER43960.1"/>
    </source>
</evidence>
<dbReference type="PROSITE" id="PS00211">
    <property type="entry name" value="ABC_TRANSPORTER_1"/>
    <property type="match status" value="1"/>
</dbReference>
<dbReference type="CDD" id="cd03261">
    <property type="entry name" value="ABC_Org_Solvent_Resistant"/>
    <property type="match status" value="1"/>
</dbReference>
<dbReference type="Gene3D" id="3.40.50.300">
    <property type="entry name" value="P-loop containing nucleotide triphosphate hydrolases"/>
    <property type="match status" value="1"/>
</dbReference>
<name>A0A7V2AVB8_UNCEI</name>
<dbReference type="InterPro" id="IPR017871">
    <property type="entry name" value="ABC_transporter-like_CS"/>
</dbReference>
<dbReference type="Pfam" id="PF00005">
    <property type="entry name" value="ABC_tran"/>
    <property type="match status" value="1"/>
</dbReference>
<dbReference type="PROSITE" id="PS50893">
    <property type="entry name" value="ABC_TRANSPORTER_2"/>
    <property type="match status" value="1"/>
</dbReference>
<organism evidence="5">
    <name type="scientific">Eiseniibacteriota bacterium</name>
    <dbReference type="NCBI Taxonomy" id="2212470"/>
    <lineage>
        <taxon>Bacteria</taxon>
        <taxon>Candidatus Eiseniibacteriota</taxon>
    </lineage>
</organism>